<dbReference type="GO" id="GO:0005634">
    <property type="term" value="C:nucleus"/>
    <property type="evidence" value="ECO:0007669"/>
    <property type="project" value="UniProtKB-SubCell"/>
</dbReference>
<dbReference type="Gene3D" id="3.40.20.10">
    <property type="entry name" value="Severin"/>
    <property type="match status" value="1"/>
</dbReference>
<dbReference type="GO" id="GO:0071933">
    <property type="term" value="F:Arp2/3 complex binding"/>
    <property type="evidence" value="ECO:0007669"/>
    <property type="project" value="EnsemblFungi"/>
</dbReference>
<dbReference type="PANTHER" id="PTHR11249:SF2">
    <property type="entry name" value="GLIA MATURATION FACTOR"/>
    <property type="match status" value="1"/>
</dbReference>
<keyword evidence="2 3" id="KW-0963">Cytoplasm</keyword>
<comment type="subcellular location">
    <subcellularLocation>
        <location evidence="3">Cytoplasm</location>
    </subcellularLocation>
    <subcellularLocation>
        <location evidence="3">Nucleus</location>
    </subcellularLocation>
</comment>
<comment type="similarity">
    <text evidence="1 3">Belongs to the actin-binding proteins ADF family. GMF subfamily.</text>
</comment>
<dbReference type="PANTHER" id="PTHR11249">
    <property type="entry name" value="GLIAL FACTOR NATURATION FACTOR"/>
    <property type="match status" value="1"/>
</dbReference>
<keyword evidence="6" id="KW-1185">Reference proteome</keyword>
<dbReference type="InterPro" id="IPR011171">
    <property type="entry name" value="GMF"/>
</dbReference>
<dbReference type="EMBL" id="LT598460">
    <property type="protein sequence ID" value="SCU78342.1"/>
    <property type="molecule type" value="Genomic_DNA"/>
</dbReference>
<accession>A0A1G4INT0</accession>
<dbReference type="PROSITE" id="PS51263">
    <property type="entry name" value="ADF_H"/>
    <property type="match status" value="1"/>
</dbReference>
<dbReference type="GO" id="GO:0030479">
    <property type="term" value="C:actin cortical patch"/>
    <property type="evidence" value="ECO:0007669"/>
    <property type="project" value="EnsemblFungi"/>
</dbReference>
<dbReference type="SUPFAM" id="SSF55753">
    <property type="entry name" value="Actin depolymerizing proteins"/>
    <property type="match status" value="1"/>
</dbReference>
<evidence type="ECO:0000313" key="5">
    <source>
        <dbReference type="EMBL" id="SCU78342.1"/>
    </source>
</evidence>
<feature type="domain" description="ADF-H" evidence="4">
    <location>
        <begin position="3"/>
        <end position="149"/>
    </location>
</feature>
<evidence type="ECO:0000256" key="2">
    <source>
        <dbReference type="ARBA" id="ARBA00022490"/>
    </source>
</evidence>
<evidence type="ECO:0000259" key="4">
    <source>
        <dbReference type="PROSITE" id="PS51263"/>
    </source>
</evidence>
<keyword evidence="3" id="KW-0539">Nucleus</keyword>
<proteinExistence type="inferred from homology"/>
<dbReference type="CDD" id="cd11283">
    <property type="entry name" value="ADF_GMF-beta_like"/>
    <property type="match status" value="1"/>
</dbReference>
<protein>
    <submittedName>
        <fullName evidence="5">LADA_0A05182g1_1</fullName>
    </submittedName>
</protein>
<dbReference type="InterPro" id="IPR029006">
    <property type="entry name" value="ADF-H/Gelsolin-like_dom_sf"/>
</dbReference>
<dbReference type="GO" id="GO:0071846">
    <property type="term" value="P:actin filament debranching"/>
    <property type="evidence" value="ECO:0007669"/>
    <property type="project" value="EnsemblFungi"/>
</dbReference>
<dbReference type="STRING" id="1266660.A0A1G4INT0"/>
<dbReference type="AlphaFoldDB" id="A0A1G4INT0"/>
<dbReference type="GO" id="GO:0034316">
    <property type="term" value="P:negative regulation of Arp2/3 complex-mediated actin nucleation"/>
    <property type="evidence" value="ECO:0007669"/>
    <property type="project" value="EnsemblFungi"/>
</dbReference>
<evidence type="ECO:0000313" key="6">
    <source>
        <dbReference type="Proteomes" id="UP000190274"/>
    </source>
</evidence>
<dbReference type="Pfam" id="PF00241">
    <property type="entry name" value="Cofilin_ADF"/>
    <property type="match status" value="1"/>
</dbReference>
<dbReference type="OrthoDB" id="3919494at2759"/>
<dbReference type="GO" id="GO:0003779">
    <property type="term" value="F:actin binding"/>
    <property type="evidence" value="ECO:0007669"/>
    <property type="project" value="InterPro"/>
</dbReference>
<organism evidence="5 6">
    <name type="scientific">Lachancea dasiensis</name>
    <dbReference type="NCBI Taxonomy" id="1072105"/>
    <lineage>
        <taxon>Eukaryota</taxon>
        <taxon>Fungi</taxon>
        <taxon>Dikarya</taxon>
        <taxon>Ascomycota</taxon>
        <taxon>Saccharomycotina</taxon>
        <taxon>Saccharomycetes</taxon>
        <taxon>Saccharomycetales</taxon>
        <taxon>Saccharomycetaceae</taxon>
        <taxon>Lachancea</taxon>
    </lineage>
</organism>
<evidence type="ECO:0000256" key="3">
    <source>
        <dbReference type="PIRNR" id="PIRNR001788"/>
    </source>
</evidence>
<dbReference type="InterPro" id="IPR002108">
    <property type="entry name" value="ADF-H"/>
</dbReference>
<sequence length="150" mass="17133">MSSLYRISTDVKNRIKKFRTATARTETLKALVLKIQPKPSCEITIDESEDEQALQTGFDSLEELGEELPDNTPRYVLLSYPMTTSDGRKQTPLVLLYWKPATVVSQEWKMLYAGALEMMRNECGVSRVIEVSTGLEDDEDIQEVREQIEL</sequence>
<gene>
    <name evidence="5" type="ORF">LADA_0A05182G</name>
</gene>
<evidence type="ECO:0000256" key="1">
    <source>
        <dbReference type="ARBA" id="ARBA00010055"/>
    </source>
</evidence>
<reference evidence="5 6" key="1">
    <citation type="submission" date="2016-03" db="EMBL/GenBank/DDBJ databases">
        <authorList>
            <person name="Devillers H."/>
        </authorList>
    </citation>
    <scope>NUCLEOTIDE SEQUENCE [LARGE SCALE GENOMIC DNA]</scope>
    <source>
        <strain evidence="5">CBS 10888</strain>
    </source>
</reference>
<name>A0A1G4INT0_9SACH</name>
<dbReference type="PIRSF" id="PIRSF001788">
    <property type="entry name" value="GMF-beta"/>
    <property type="match status" value="1"/>
</dbReference>
<dbReference type="SMART" id="SM00102">
    <property type="entry name" value="ADF"/>
    <property type="match status" value="1"/>
</dbReference>
<dbReference type="Proteomes" id="UP000190274">
    <property type="component" value="Chromosome A"/>
</dbReference>